<dbReference type="RefSeq" id="WP_068507289.1">
    <property type="nucleotide sequence ID" value="NZ_CP053661.1"/>
</dbReference>
<name>A0A6M8B9P6_9CYAN</name>
<organism evidence="1 2">
    <name type="scientific">Thermoleptolyngbya sichuanensis A183</name>
    <dbReference type="NCBI Taxonomy" id="2737172"/>
    <lineage>
        <taxon>Bacteria</taxon>
        <taxon>Bacillati</taxon>
        <taxon>Cyanobacteriota</taxon>
        <taxon>Cyanophyceae</taxon>
        <taxon>Oculatellales</taxon>
        <taxon>Oculatellaceae</taxon>
        <taxon>Thermoleptolyngbya</taxon>
        <taxon>Thermoleptolyngbya sichuanensis</taxon>
    </lineage>
</organism>
<proteinExistence type="predicted"/>
<accession>A0A6M8B9P6</accession>
<keyword evidence="2" id="KW-1185">Reference proteome</keyword>
<dbReference type="EMBL" id="CP053661">
    <property type="protein sequence ID" value="QKD83198.1"/>
    <property type="molecule type" value="Genomic_DNA"/>
</dbReference>
<dbReference type="KEGG" id="theu:HPC62_14225"/>
<evidence type="ECO:0000313" key="2">
    <source>
        <dbReference type="Proteomes" id="UP000505210"/>
    </source>
</evidence>
<sequence length="62" mass="6846">MLDNPAVESDRSLVSAAPAPELNKLPYDKAHQLELLHLRAEAEALLQQLQIEKQRKLVSAGS</sequence>
<dbReference type="AlphaFoldDB" id="A0A6M8B9P6"/>
<evidence type="ECO:0000313" key="1">
    <source>
        <dbReference type="EMBL" id="QKD83198.1"/>
    </source>
</evidence>
<reference evidence="1 2" key="1">
    <citation type="submission" date="2020-05" db="EMBL/GenBank/DDBJ databases">
        <title>Complete genome sequence of of a novel Thermoleptolyngbya strain isolated from hot springs of Ganzi, Sichuan China.</title>
        <authorList>
            <person name="Tang J."/>
            <person name="Daroch M."/>
            <person name="Li L."/>
            <person name="Waleron K."/>
            <person name="Waleron M."/>
            <person name="Waleron M."/>
        </authorList>
    </citation>
    <scope>NUCLEOTIDE SEQUENCE [LARGE SCALE GENOMIC DNA]</scope>
    <source>
        <strain evidence="1 2">PKUAC-SCTA183</strain>
    </source>
</reference>
<gene>
    <name evidence="1" type="ORF">HPC62_14225</name>
</gene>
<protein>
    <submittedName>
        <fullName evidence="1">Uncharacterized protein</fullName>
    </submittedName>
</protein>
<dbReference type="Proteomes" id="UP000505210">
    <property type="component" value="Chromosome"/>
</dbReference>